<accession>X6LR89</accession>
<dbReference type="AlphaFoldDB" id="X6LR89"/>
<comment type="caution">
    <text evidence="2">The sequence shown here is derived from an EMBL/GenBank/DDBJ whole genome shotgun (WGS) entry which is preliminary data.</text>
</comment>
<dbReference type="EMBL" id="ASPP01032693">
    <property type="protein sequence ID" value="ETO03672.1"/>
    <property type="molecule type" value="Genomic_DNA"/>
</dbReference>
<sequence length="202" mass="23030">MESQSLQNSVSCSEEKDQRISGGSRDKLIKFAKMKHKSESMSNNHKSQHQDKEKDIEIHEITQEFLKDDNDVNASKNGKQNVFSNADSETIAKPESNKDGNQQAVNNTMQMQMDAMIEQLQMLTNMLFSQKMHDSGERKIESHVCDANEVVARSDNSATSFESEFHCDRNNRKLFDIEQNQDNATIFNPDAQCTYENVDEAV</sequence>
<feature type="compositionally biased region" description="Polar residues" evidence="1">
    <location>
        <begin position="72"/>
        <end position="88"/>
    </location>
</feature>
<feature type="region of interest" description="Disordered" evidence="1">
    <location>
        <begin position="1"/>
        <end position="102"/>
    </location>
</feature>
<feature type="compositionally biased region" description="Basic and acidic residues" evidence="1">
    <location>
        <begin position="13"/>
        <end position="29"/>
    </location>
</feature>
<organism evidence="2 3">
    <name type="scientific">Reticulomyxa filosa</name>
    <dbReference type="NCBI Taxonomy" id="46433"/>
    <lineage>
        <taxon>Eukaryota</taxon>
        <taxon>Sar</taxon>
        <taxon>Rhizaria</taxon>
        <taxon>Retaria</taxon>
        <taxon>Foraminifera</taxon>
        <taxon>Monothalamids</taxon>
        <taxon>Reticulomyxidae</taxon>
        <taxon>Reticulomyxa</taxon>
    </lineage>
</organism>
<gene>
    <name evidence="2" type="ORF">RFI_33730</name>
</gene>
<protein>
    <submittedName>
        <fullName evidence="2">Uncharacterized protein</fullName>
    </submittedName>
</protein>
<reference evidence="2 3" key="1">
    <citation type="journal article" date="2013" name="Curr. Biol.">
        <title>The Genome of the Foraminiferan Reticulomyxa filosa.</title>
        <authorList>
            <person name="Glockner G."/>
            <person name="Hulsmann N."/>
            <person name="Schleicher M."/>
            <person name="Noegel A.A."/>
            <person name="Eichinger L."/>
            <person name="Gallinger C."/>
            <person name="Pawlowski J."/>
            <person name="Sierra R."/>
            <person name="Euteneuer U."/>
            <person name="Pillet L."/>
            <person name="Moustafa A."/>
            <person name="Platzer M."/>
            <person name="Groth M."/>
            <person name="Szafranski K."/>
            <person name="Schliwa M."/>
        </authorList>
    </citation>
    <scope>NUCLEOTIDE SEQUENCE [LARGE SCALE GENOMIC DNA]</scope>
</reference>
<keyword evidence="3" id="KW-1185">Reference proteome</keyword>
<name>X6LR89_RETFI</name>
<dbReference type="Proteomes" id="UP000023152">
    <property type="component" value="Unassembled WGS sequence"/>
</dbReference>
<proteinExistence type="predicted"/>
<evidence type="ECO:0000256" key="1">
    <source>
        <dbReference type="SAM" id="MobiDB-lite"/>
    </source>
</evidence>
<feature type="compositionally biased region" description="Basic and acidic residues" evidence="1">
    <location>
        <begin position="48"/>
        <end position="70"/>
    </location>
</feature>
<evidence type="ECO:0000313" key="3">
    <source>
        <dbReference type="Proteomes" id="UP000023152"/>
    </source>
</evidence>
<feature type="compositionally biased region" description="Polar residues" evidence="1">
    <location>
        <begin position="1"/>
        <end position="12"/>
    </location>
</feature>
<evidence type="ECO:0000313" key="2">
    <source>
        <dbReference type="EMBL" id="ETO03672.1"/>
    </source>
</evidence>